<dbReference type="GO" id="GO:0004144">
    <property type="term" value="F:diacylglycerol O-acyltransferase activity"/>
    <property type="evidence" value="ECO:0007669"/>
    <property type="project" value="TreeGrafter"/>
</dbReference>
<reference evidence="11 12" key="1">
    <citation type="journal article" date="2018" name="G3 (Bethesda)">
        <title>A High-Quality Reference Genome for the Invasive Mosquitofish Gambusia affinis Using a Chicago Library.</title>
        <authorList>
            <person name="Hoffberg S.L."/>
            <person name="Troendle N.J."/>
            <person name="Glenn T.C."/>
            <person name="Mahmud O."/>
            <person name="Louha S."/>
            <person name="Chalopin D."/>
            <person name="Bennetzen J.L."/>
            <person name="Mauricio R."/>
        </authorList>
    </citation>
    <scope>NUCLEOTIDE SEQUENCE [LARGE SCALE GENOMIC DNA]</scope>
    <source>
        <strain evidence="11">NE01/NJP1002.9</strain>
        <tissue evidence="11">Muscle</tissue>
    </source>
</reference>
<protein>
    <recommendedName>
        <fullName evidence="13">O-acyltransferase</fullName>
    </recommendedName>
</protein>
<dbReference type="InterPro" id="IPR004299">
    <property type="entry name" value="MBOAT_fam"/>
</dbReference>
<dbReference type="STRING" id="33528.ENSGAFP00000011227"/>
<comment type="caution">
    <text evidence="11">The sequence shown here is derived from an EMBL/GenBank/DDBJ whole genome shotgun (WGS) entry which is preliminary data.</text>
</comment>
<name>A0A315WBV0_GAMAF</name>
<feature type="transmembrane region" description="Helical" evidence="10">
    <location>
        <begin position="204"/>
        <end position="221"/>
    </location>
</feature>
<evidence type="ECO:0000256" key="5">
    <source>
        <dbReference type="ARBA" id="ARBA00022824"/>
    </source>
</evidence>
<keyword evidence="6 10" id="KW-1133">Transmembrane helix</keyword>
<keyword evidence="8" id="KW-0012">Acyltransferase</keyword>
<proteinExistence type="inferred from homology"/>
<evidence type="ECO:0000256" key="8">
    <source>
        <dbReference type="ARBA" id="ARBA00023315"/>
    </source>
</evidence>
<dbReference type="PIRSF" id="PIRSF000439">
    <property type="entry name" value="Oat_ACAT_DAG_ARE"/>
    <property type="match status" value="1"/>
</dbReference>
<evidence type="ECO:0000256" key="7">
    <source>
        <dbReference type="ARBA" id="ARBA00023136"/>
    </source>
</evidence>
<evidence type="ECO:0008006" key="13">
    <source>
        <dbReference type="Google" id="ProtNLM"/>
    </source>
</evidence>
<dbReference type="Proteomes" id="UP000250572">
    <property type="component" value="Unassembled WGS sequence"/>
</dbReference>
<dbReference type="PANTHER" id="PTHR10408">
    <property type="entry name" value="STEROL O-ACYLTRANSFERASE"/>
    <property type="match status" value="1"/>
</dbReference>
<dbReference type="InterPro" id="IPR014371">
    <property type="entry name" value="Oat_ACAT_DAG_ARE"/>
</dbReference>
<feature type="transmembrane region" description="Helical" evidence="10">
    <location>
        <begin position="174"/>
        <end position="198"/>
    </location>
</feature>
<feature type="transmembrane region" description="Helical" evidence="10">
    <location>
        <begin position="141"/>
        <end position="162"/>
    </location>
</feature>
<keyword evidence="12" id="KW-1185">Reference proteome</keyword>
<evidence type="ECO:0000256" key="1">
    <source>
        <dbReference type="ARBA" id="ARBA00004477"/>
    </source>
</evidence>
<evidence type="ECO:0000313" key="12">
    <source>
        <dbReference type="Proteomes" id="UP000250572"/>
    </source>
</evidence>
<feature type="transmembrane region" description="Helical" evidence="10">
    <location>
        <begin position="100"/>
        <end position="121"/>
    </location>
</feature>
<dbReference type="AlphaFoldDB" id="A0A315WBV0"/>
<evidence type="ECO:0000256" key="10">
    <source>
        <dbReference type="SAM" id="Phobius"/>
    </source>
</evidence>
<accession>A0A315WBV0</accession>
<keyword evidence="4 10" id="KW-0812">Transmembrane</keyword>
<dbReference type="GO" id="GO:0019432">
    <property type="term" value="P:triglyceride biosynthetic process"/>
    <property type="evidence" value="ECO:0007669"/>
    <property type="project" value="TreeGrafter"/>
</dbReference>
<dbReference type="EMBL" id="NHOQ01000034">
    <property type="protein sequence ID" value="PWA33652.1"/>
    <property type="molecule type" value="Genomic_DNA"/>
</dbReference>
<keyword evidence="3" id="KW-0808">Transferase</keyword>
<feature type="transmembrane region" description="Helical" evidence="10">
    <location>
        <begin position="477"/>
        <end position="495"/>
    </location>
</feature>
<keyword evidence="5" id="KW-0256">Endoplasmic reticulum</keyword>
<evidence type="ECO:0000256" key="2">
    <source>
        <dbReference type="ARBA" id="ARBA00009010"/>
    </source>
</evidence>
<evidence type="ECO:0000313" key="11">
    <source>
        <dbReference type="EMBL" id="PWA33652.1"/>
    </source>
</evidence>
<keyword evidence="7 10" id="KW-0472">Membrane</keyword>
<dbReference type="Pfam" id="PF03062">
    <property type="entry name" value="MBOAT"/>
    <property type="match status" value="1"/>
</dbReference>
<evidence type="ECO:0000256" key="3">
    <source>
        <dbReference type="ARBA" id="ARBA00022679"/>
    </source>
</evidence>
<comment type="subcellular location">
    <subcellularLocation>
        <location evidence="1">Endoplasmic reticulum membrane</location>
        <topology evidence="1">Multi-pass membrane protein</topology>
    </subcellularLocation>
</comment>
<comment type="similarity">
    <text evidence="2">Belongs to the membrane-bound acyltransferase family. Sterol o-acyltransferase subfamily.</text>
</comment>
<feature type="non-terminal residue" evidence="11">
    <location>
        <position position="498"/>
    </location>
</feature>
<gene>
    <name evidence="11" type="ORF">CCH79_00007680</name>
</gene>
<feature type="transmembrane region" description="Helical" evidence="10">
    <location>
        <begin position="352"/>
        <end position="371"/>
    </location>
</feature>
<dbReference type="GO" id="GO:0005789">
    <property type="term" value="C:endoplasmic reticulum membrane"/>
    <property type="evidence" value="ECO:0007669"/>
    <property type="project" value="UniProtKB-SubCell"/>
</dbReference>
<evidence type="ECO:0000256" key="6">
    <source>
        <dbReference type="ARBA" id="ARBA00022989"/>
    </source>
</evidence>
<feature type="transmembrane region" description="Helical" evidence="10">
    <location>
        <begin position="447"/>
        <end position="465"/>
    </location>
</feature>
<sequence length="498" mass="57336">MSDLNVNGALTRRRRATLIEGRAATEQAVNGDSATGTASLVDGDFGLHDGQRIRGCSLKRSAAKSEKKNRRGEVGDRLSCHKAQESLLSSASGYRNYRGIINWCVVMLVLSNARLFLENILKYGILVDPIQVISLFLNDPYNWPAACLLIVSNVFILVALYTERQLSKGSFSEFAGFLVHCINLSILLTFPAAVVLWVPSMTSVGGAIALGIYTILFLKLYSYKDVNLWCRQLSTAKAKKLSRSLSCKSSMYMHAVHFAESSKQFKGGEQKVCYPGNLTFKNMYYFVLAPTLCYELNFPRSPKIRIQFLLRRLFEMWMVPIIQSSMKPLEDMDLSLMTERLLRLAVSKVPNHLLWLMFFYWFFHSSMNFTAELLRFGDRQFYNDWWNSESVTYFWQNWNIPVHKWCLRHFYKPLLRKGFSKMVSQSAVFFLSAFFHEYLVSVPLRMFRLWAFTGMMAQLPLAWLVGRFLRGNYGNAAVWMSIIIGQPFAVLMYVHDYY</sequence>
<dbReference type="PANTHER" id="PTHR10408:SF18">
    <property type="entry name" value="O-ACYLTRANSFERASE"/>
    <property type="match status" value="1"/>
</dbReference>
<evidence type="ECO:0000256" key="4">
    <source>
        <dbReference type="ARBA" id="ARBA00022692"/>
    </source>
</evidence>
<organism evidence="11 12">
    <name type="scientific">Gambusia affinis</name>
    <name type="common">Western mosquitofish</name>
    <name type="synonym">Heterandria affinis</name>
    <dbReference type="NCBI Taxonomy" id="33528"/>
    <lineage>
        <taxon>Eukaryota</taxon>
        <taxon>Metazoa</taxon>
        <taxon>Chordata</taxon>
        <taxon>Craniata</taxon>
        <taxon>Vertebrata</taxon>
        <taxon>Euteleostomi</taxon>
        <taxon>Actinopterygii</taxon>
        <taxon>Neopterygii</taxon>
        <taxon>Teleostei</taxon>
        <taxon>Neoteleostei</taxon>
        <taxon>Acanthomorphata</taxon>
        <taxon>Ovalentaria</taxon>
        <taxon>Atherinomorphae</taxon>
        <taxon>Cyprinodontiformes</taxon>
        <taxon>Poeciliidae</taxon>
        <taxon>Poeciliinae</taxon>
        <taxon>Gambusia</taxon>
    </lineage>
</organism>
<evidence type="ECO:0000256" key="9">
    <source>
        <dbReference type="PIRSR" id="PIRSR000439-1"/>
    </source>
</evidence>
<feature type="active site" evidence="9">
    <location>
        <position position="436"/>
    </location>
</feature>